<dbReference type="Gene3D" id="1.10.8.430">
    <property type="entry name" value="Helical domain of apoptotic protease-activating factors"/>
    <property type="match status" value="1"/>
</dbReference>
<dbReference type="GO" id="GO:0043531">
    <property type="term" value="F:ADP binding"/>
    <property type="evidence" value="ECO:0007669"/>
    <property type="project" value="InterPro"/>
</dbReference>
<dbReference type="InterPro" id="IPR032675">
    <property type="entry name" value="LRR_dom_sf"/>
</dbReference>
<dbReference type="Gene3D" id="3.40.50.300">
    <property type="entry name" value="P-loop containing nucleotide triphosphate hydrolases"/>
    <property type="match status" value="1"/>
</dbReference>
<dbReference type="FunFam" id="3.40.50.300:FF:001091">
    <property type="entry name" value="Probable disease resistance protein At1g61300"/>
    <property type="match status" value="1"/>
</dbReference>
<dbReference type="SUPFAM" id="SSF52540">
    <property type="entry name" value="P-loop containing nucleoside triphosphate hydrolases"/>
    <property type="match status" value="1"/>
</dbReference>
<evidence type="ECO:0000313" key="9">
    <source>
        <dbReference type="RefSeq" id="XP_009758732.1"/>
    </source>
</evidence>
<keyword evidence="4" id="KW-0611">Plant defense</keyword>
<protein>
    <submittedName>
        <fullName evidence="8 9">Disease resistance protein At4g27190-like</fullName>
    </submittedName>
</protein>
<evidence type="ECO:0000313" key="13">
    <source>
        <dbReference type="RefSeq" id="XP_009758736.1"/>
    </source>
</evidence>
<dbReference type="PRINTS" id="PR00364">
    <property type="entry name" value="DISEASERSIST"/>
</dbReference>
<dbReference type="PANTHER" id="PTHR33463">
    <property type="entry name" value="NB-ARC DOMAIN-CONTAINING PROTEIN-RELATED"/>
    <property type="match status" value="1"/>
</dbReference>
<dbReference type="RefSeq" id="XP_009758731.1">
    <property type="nucleotide sequence ID" value="XM_009760429.1"/>
</dbReference>
<feature type="domain" description="NB-ARC" evidence="6">
    <location>
        <begin position="163"/>
        <end position="323"/>
    </location>
</feature>
<gene>
    <name evidence="8 9 10 11 12 13 14 15" type="primary">LOC104211384</name>
</gene>
<keyword evidence="5" id="KW-0067">ATP-binding</keyword>
<evidence type="ECO:0000313" key="8">
    <source>
        <dbReference type="RefSeq" id="XP_009758731.1"/>
    </source>
</evidence>
<accession>A0A1U7UX38</accession>
<dbReference type="InterPro" id="IPR002182">
    <property type="entry name" value="NB-ARC"/>
</dbReference>
<dbReference type="InterPro" id="IPR050905">
    <property type="entry name" value="Plant_NBS-LRR"/>
</dbReference>
<evidence type="ECO:0000256" key="2">
    <source>
        <dbReference type="ARBA" id="ARBA00022614"/>
    </source>
</evidence>
<evidence type="ECO:0000256" key="4">
    <source>
        <dbReference type="ARBA" id="ARBA00022821"/>
    </source>
</evidence>
<evidence type="ECO:0000313" key="12">
    <source>
        <dbReference type="RefSeq" id="XP_009758735.1"/>
    </source>
</evidence>
<dbReference type="KEGG" id="nsy:104211384"/>
<dbReference type="GO" id="GO:0006952">
    <property type="term" value="P:defense response"/>
    <property type="evidence" value="ECO:0007669"/>
    <property type="project" value="UniProtKB-KW"/>
</dbReference>
<dbReference type="SUPFAM" id="SSF52058">
    <property type="entry name" value="L domain-like"/>
    <property type="match status" value="1"/>
</dbReference>
<keyword evidence="3" id="KW-0547">Nucleotide-binding</keyword>
<dbReference type="PANTHER" id="PTHR33463:SF198">
    <property type="entry name" value="RPP4C3"/>
    <property type="match status" value="1"/>
</dbReference>
<sequence length="813" mass="92198">MALQAITTVLEPIMDYIVKPIGQQLGYLISYRSNIQNPKVEMEKLNNLREDVEQSKEEVESNLEIIGDGVKDWLKNTTEIQKVTTTIFPSEADIGKGCLRQGLISRYVLSRKAKKMTNTVIQQQIDGRNYEKFSHLAPPVESWIGSKIDSDDGMSRQLVLAIIIESLNDEEINMIAICGPGSVGKSRMVEKVIAKVEGKKLFNKIVSATVTQQFNMEKLQSLIAEALGLKLDERSEMMRVNKLKARLKMENKFLLVLDDVWQKLDLEKIGIPLGKEHEGCKVIVTSRSHEVCSSLLLKGIKIFTIKSLSKKESWDLFRRNVGDRINDPVLNKIAQEIAKECGGLPLAILTVASTLKDKSQEIWIGGLAQLRSVLPNNITGLGDVFNSLKLSYDHIESDEARKLYLHCSLFPEDYSIPLEILAIRGMSLGMFIDVNSLQEAKIRVNFLVDKLTNYFLLQKGKDDSSVIMHDAFRDLAIYITSREQHLFGINHDFKLKEWPRDIHHEEVTCISVRLTTTVKHPKTLNCPRLELLVLETRKTSVSLHDDIFQGSRALKTIEISRMKFSLLPSSIGLLKNLRMLRLIDCEMENISMIGELVNLEILSLRYSRFNVFPAELRRLEKLKLLDLKCCKSITSIAPGTLSNFVELEELDMMGCHRVGWEVGNKVNEMRNVSLVELKAMQNLTSLRVDIISDKAIPKDTSLPGNLKEYFIRITPDNRLMSSIPPNQYSKTIQCVLNAKHVVDWIQKIVVGVEHLVLEESLAKHIIDLLARESFQHVKRLEINSCHEVIYIANTSDLINLGKTPGRYACFAKP</sequence>
<dbReference type="RefSeq" id="XP_009758732.1">
    <property type="nucleotide sequence ID" value="XM_009760430.1"/>
</dbReference>
<evidence type="ECO:0000313" key="14">
    <source>
        <dbReference type="RefSeq" id="XP_009758737.1"/>
    </source>
</evidence>
<evidence type="ECO:0000313" key="7">
    <source>
        <dbReference type="Proteomes" id="UP000189701"/>
    </source>
</evidence>
<keyword evidence="2" id="KW-0433">Leucine-rich repeat</keyword>
<proteinExistence type="inferred from homology"/>
<dbReference type="AlphaFoldDB" id="A0A1U7UX38"/>
<dbReference type="GO" id="GO:0005524">
    <property type="term" value="F:ATP binding"/>
    <property type="evidence" value="ECO:0007669"/>
    <property type="project" value="UniProtKB-KW"/>
</dbReference>
<comment type="similarity">
    <text evidence="1">Belongs to the disease resistance NB-LRR family.</text>
</comment>
<evidence type="ECO:0000313" key="11">
    <source>
        <dbReference type="RefSeq" id="XP_009758734.1"/>
    </source>
</evidence>
<dbReference type="RefSeq" id="XP_009758736.1">
    <property type="nucleotide sequence ID" value="XM_009760434.1"/>
</dbReference>
<dbReference type="InterPro" id="IPR027417">
    <property type="entry name" value="P-loop_NTPase"/>
</dbReference>
<dbReference type="GeneID" id="104211384"/>
<dbReference type="InterPro" id="IPR042197">
    <property type="entry name" value="Apaf_helical"/>
</dbReference>
<evidence type="ECO:0000256" key="1">
    <source>
        <dbReference type="ARBA" id="ARBA00008894"/>
    </source>
</evidence>
<organism evidence="7 15">
    <name type="scientific">Nicotiana sylvestris</name>
    <name type="common">Wood tobacco</name>
    <name type="synonym">South American tobacco</name>
    <dbReference type="NCBI Taxonomy" id="4096"/>
    <lineage>
        <taxon>Eukaryota</taxon>
        <taxon>Viridiplantae</taxon>
        <taxon>Streptophyta</taxon>
        <taxon>Embryophyta</taxon>
        <taxon>Tracheophyta</taxon>
        <taxon>Spermatophyta</taxon>
        <taxon>Magnoliopsida</taxon>
        <taxon>eudicotyledons</taxon>
        <taxon>Gunneridae</taxon>
        <taxon>Pentapetalae</taxon>
        <taxon>asterids</taxon>
        <taxon>lamiids</taxon>
        <taxon>Solanales</taxon>
        <taxon>Solanaceae</taxon>
        <taxon>Nicotianoideae</taxon>
        <taxon>Nicotianeae</taxon>
        <taxon>Nicotiana</taxon>
    </lineage>
</organism>
<dbReference type="RefSeq" id="XP_009758735.1">
    <property type="nucleotide sequence ID" value="XM_009760433.1"/>
</dbReference>
<evidence type="ECO:0000313" key="10">
    <source>
        <dbReference type="RefSeq" id="XP_009758733.1"/>
    </source>
</evidence>
<dbReference type="Pfam" id="PF00931">
    <property type="entry name" value="NB-ARC"/>
    <property type="match status" value="1"/>
</dbReference>
<evidence type="ECO:0000313" key="15">
    <source>
        <dbReference type="RefSeq" id="XP_009758738.1"/>
    </source>
</evidence>
<keyword evidence="7" id="KW-1185">Reference proteome</keyword>
<dbReference type="RefSeq" id="XP_009758733.1">
    <property type="nucleotide sequence ID" value="XM_009760431.1"/>
</dbReference>
<dbReference type="Gene3D" id="3.80.10.10">
    <property type="entry name" value="Ribonuclease Inhibitor"/>
    <property type="match status" value="1"/>
</dbReference>
<reference evidence="7" key="1">
    <citation type="journal article" date="2013" name="Genome Biol.">
        <title>Reference genomes and transcriptomes of Nicotiana sylvestris and Nicotiana tomentosiformis.</title>
        <authorList>
            <person name="Sierro N."/>
            <person name="Battey J.N."/>
            <person name="Ouadi S."/>
            <person name="Bovet L."/>
            <person name="Goepfert S."/>
            <person name="Bakaher N."/>
            <person name="Peitsch M.C."/>
            <person name="Ivanov N.V."/>
        </authorList>
    </citation>
    <scope>NUCLEOTIDE SEQUENCE [LARGE SCALE GENOMIC DNA]</scope>
</reference>
<evidence type="ECO:0000259" key="6">
    <source>
        <dbReference type="Pfam" id="PF00931"/>
    </source>
</evidence>
<dbReference type="RefSeq" id="XP_009758738.1">
    <property type="nucleotide sequence ID" value="XM_009760436.1"/>
</dbReference>
<dbReference type="RefSeq" id="XP_009758737.1">
    <property type="nucleotide sequence ID" value="XM_009760435.1"/>
</dbReference>
<dbReference type="Proteomes" id="UP000189701">
    <property type="component" value="Unplaced"/>
</dbReference>
<evidence type="ECO:0000256" key="3">
    <source>
        <dbReference type="ARBA" id="ARBA00022741"/>
    </source>
</evidence>
<name>A0A1U7UX38_NICSY</name>
<dbReference type="eggNOG" id="KOG4658">
    <property type="taxonomic scope" value="Eukaryota"/>
</dbReference>
<dbReference type="RefSeq" id="XP_009758734.1">
    <property type="nucleotide sequence ID" value="XM_009760432.1"/>
</dbReference>
<evidence type="ECO:0000256" key="5">
    <source>
        <dbReference type="ARBA" id="ARBA00022840"/>
    </source>
</evidence>
<reference evidence="8 9" key="2">
    <citation type="submission" date="2025-04" db="UniProtKB">
        <authorList>
            <consortium name="RefSeq"/>
        </authorList>
    </citation>
    <scope>IDENTIFICATION</scope>
    <source>
        <tissue evidence="8 9">Leaf</tissue>
    </source>
</reference>